<comment type="caution">
    <text evidence="1">The sequence shown here is derived from an EMBL/GenBank/DDBJ whole genome shotgun (WGS) entry which is preliminary data.</text>
</comment>
<dbReference type="Proteomes" id="UP000030185">
    <property type="component" value="Unassembled WGS sequence"/>
</dbReference>
<protein>
    <submittedName>
        <fullName evidence="1">Uncharacterized protein</fullName>
    </submittedName>
</protein>
<gene>
    <name evidence="1" type="ORF">MYP_365</name>
</gene>
<evidence type="ECO:0000313" key="2">
    <source>
        <dbReference type="Proteomes" id="UP000030185"/>
    </source>
</evidence>
<evidence type="ECO:0000313" key="1">
    <source>
        <dbReference type="EMBL" id="GAL83139.1"/>
    </source>
</evidence>
<accession>A0A098L9R0</accession>
<reference evidence="1 2" key="1">
    <citation type="submission" date="2014-09" db="EMBL/GenBank/DDBJ databases">
        <title>Sporocytophaga myxococcoides PG-01 genome sequencing.</title>
        <authorList>
            <person name="Liu L."/>
            <person name="Gao P.J."/>
            <person name="Chen G.J."/>
            <person name="Wang L.S."/>
        </authorList>
    </citation>
    <scope>NUCLEOTIDE SEQUENCE [LARGE SCALE GENOMIC DNA]</scope>
    <source>
        <strain evidence="1 2">PG-01</strain>
    </source>
</reference>
<dbReference type="STRING" id="153721.MYP_365"/>
<keyword evidence="2" id="KW-1185">Reference proteome</keyword>
<organism evidence="1 2">
    <name type="scientific">Sporocytophaga myxococcoides</name>
    <dbReference type="NCBI Taxonomy" id="153721"/>
    <lineage>
        <taxon>Bacteria</taxon>
        <taxon>Pseudomonadati</taxon>
        <taxon>Bacteroidota</taxon>
        <taxon>Cytophagia</taxon>
        <taxon>Cytophagales</taxon>
        <taxon>Cytophagaceae</taxon>
        <taxon>Sporocytophaga</taxon>
    </lineage>
</organism>
<name>A0A098L9R0_9BACT</name>
<dbReference type="EMBL" id="BBLT01000001">
    <property type="protein sequence ID" value="GAL83139.1"/>
    <property type="molecule type" value="Genomic_DNA"/>
</dbReference>
<sequence>MILTIKCLKNVSTPFLEKAEQNIFRNLQINFCLLSREELFKPLLVFPVFYH</sequence>
<proteinExistence type="predicted"/>
<dbReference type="AlphaFoldDB" id="A0A098L9R0"/>